<evidence type="ECO:0000256" key="2">
    <source>
        <dbReference type="ARBA" id="ARBA00013064"/>
    </source>
</evidence>
<accession>A0ABW5KM12</accession>
<comment type="similarity">
    <text evidence="1">Belongs to the metallo-dependent hydrolases superfamily. CpsB/CapC family.</text>
</comment>
<comment type="catalytic activity">
    <reaction evidence="4">
        <text>O-phospho-L-tyrosyl-[protein] + H2O = L-tyrosyl-[protein] + phosphate</text>
        <dbReference type="Rhea" id="RHEA:10684"/>
        <dbReference type="Rhea" id="RHEA-COMP:10136"/>
        <dbReference type="Rhea" id="RHEA-COMP:20101"/>
        <dbReference type="ChEBI" id="CHEBI:15377"/>
        <dbReference type="ChEBI" id="CHEBI:43474"/>
        <dbReference type="ChEBI" id="CHEBI:46858"/>
        <dbReference type="ChEBI" id="CHEBI:61978"/>
        <dbReference type="EC" id="3.1.3.48"/>
    </reaction>
</comment>
<name>A0ABW5KM12_9SPHI</name>
<evidence type="ECO:0000256" key="4">
    <source>
        <dbReference type="ARBA" id="ARBA00051722"/>
    </source>
</evidence>
<reference evidence="6" key="1">
    <citation type="journal article" date="2019" name="Int. J. Syst. Evol. Microbiol.">
        <title>The Global Catalogue of Microorganisms (GCM) 10K type strain sequencing project: providing services to taxonomists for standard genome sequencing and annotation.</title>
        <authorList>
            <consortium name="The Broad Institute Genomics Platform"/>
            <consortium name="The Broad Institute Genome Sequencing Center for Infectious Disease"/>
            <person name="Wu L."/>
            <person name="Ma J."/>
        </authorList>
    </citation>
    <scope>NUCLEOTIDE SEQUENCE [LARGE SCALE GENOMIC DNA]</scope>
    <source>
        <strain evidence="6">KCTC 42662</strain>
    </source>
</reference>
<dbReference type="Proteomes" id="UP001597545">
    <property type="component" value="Unassembled WGS sequence"/>
</dbReference>
<dbReference type="InterPro" id="IPR016195">
    <property type="entry name" value="Pol/histidinol_Pase-like"/>
</dbReference>
<dbReference type="PANTHER" id="PTHR39181">
    <property type="entry name" value="TYROSINE-PROTEIN PHOSPHATASE YWQE"/>
    <property type="match status" value="1"/>
</dbReference>
<dbReference type="SUPFAM" id="SSF89550">
    <property type="entry name" value="PHP domain-like"/>
    <property type="match status" value="1"/>
</dbReference>
<organism evidence="5 6">
    <name type="scientific">Sphingobacterium suaedae</name>
    <dbReference type="NCBI Taxonomy" id="1686402"/>
    <lineage>
        <taxon>Bacteria</taxon>
        <taxon>Pseudomonadati</taxon>
        <taxon>Bacteroidota</taxon>
        <taxon>Sphingobacteriia</taxon>
        <taxon>Sphingobacteriales</taxon>
        <taxon>Sphingobacteriaceae</taxon>
        <taxon>Sphingobacterium</taxon>
    </lineage>
</organism>
<evidence type="ECO:0000313" key="6">
    <source>
        <dbReference type="Proteomes" id="UP001597545"/>
    </source>
</evidence>
<dbReference type="RefSeq" id="WP_380905722.1">
    <property type="nucleotide sequence ID" value="NZ_JBHUEG010000012.1"/>
</dbReference>
<evidence type="ECO:0000256" key="1">
    <source>
        <dbReference type="ARBA" id="ARBA00005750"/>
    </source>
</evidence>
<dbReference type="Pfam" id="PF19567">
    <property type="entry name" value="CpsB_CapC"/>
    <property type="match status" value="1"/>
</dbReference>
<gene>
    <name evidence="5" type="ORF">ACFSR5_17285</name>
</gene>
<evidence type="ECO:0000256" key="3">
    <source>
        <dbReference type="ARBA" id="ARBA00022801"/>
    </source>
</evidence>
<dbReference type="Gene3D" id="3.20.20.140">
    <property type="entry name" value="Metal-dependent hydrolases"/>
    <property type="match status" value="1"/>
</dbReference>
<keyword evidence="3" id="KW-0378">Hydrolase</keyword>
<keyword evidence="6" id="KW-1185">Reference proteome</keyword>
<dbReference type="PANTHER" id="PTHR39181:SF1">
    <property type="entry name" value="TYROSINE-PROTEIN PHOSPHATASE YWQE"/>
    <property type="match status" value="1"/>
</dbReference>
<proteinExistence type="inferred from homology"/>
<comment type="caution">
    <text evidence="5">The sequence shown here is derived from an EMBL/GenBank/DDBJ whole genome shotgun (WGS) entry which is preliminary data.</text>
</comment>
<sequence>MGFWNNLFGKKKDTEILKHNLTWLSWDMHSHLLPGIDDGSPDLETSVRLVEGLKELGIKHAIATPHVMHGVHNNTPRTIQDAYHQLVGALKERDITFDLHYSAEYMIDDQLPEIIHQNTICPMPNKCMLIEMSYLSESKALFQTIKDIQDRGYQPILAHPERYNYYHQNFKIFKEIKQTGCLLQLNLLSVSRYYGEHVKGAALMLIKSGMYDLVGTDMHHERHLRAIREVLAKYNLKELLANNPIQNKTLFGKQDDLSLAI</sequence>
<evidence type="ECO:0000313" key="5">
    <source>
        <dbReference type="EMBL" id="MFD2549405.1"/>
    </source>
</evidence>
<dbReference type="InterPro" id="IPR016667">
    <property type="entry name" value="Caps_polysacc_synth_CpsB/CapC"/>
</dbReference>
<protein>
    <recommendedName>
        <fullName evidence="2">protein-tyrosine-phosphatase</fullName>
        <ecNumber evidence="2">3.1.3.48</ecNumber>
    </recommendedName>
</protein>
<dbReference type="EC" id="3.1.3.48" evidence="2"/>
<dbReference type="EMBL" id="JBHULR010000015">
    <property type="protein sequence ID" value="MFD2549405.1"/>
    <property type="molecule type" value="Genomic_DNA"/>
</dbReference>